<sequence length="243" mass="27783">MDYRCEATSLEGFVQQLASNILPHGYWFWVGGYVPDGKDPRAIDAKLIEKYGVDLSRQQRARRKLVGHANVHYLRYGRHWVLLATKGEHPFFAEEADNIRDARKSPIAIEGYSLSVKQGGFLRKDDADGEPVADGKRRVRVQIARERFKDLRADLLSVACRRSAEELSKLLYSVPFEPYAPVRRQMLNILRLVNEQRGEAGLSKLPTTVLRYKRQIVKPFEVIDRGEWLPQGSTEDARSAMSV</sequence>
<dbReference type="OrthoDB" id="266561at2"/>
<dbReference type="InParanoid" id="A0A517S9I3"/>
<organism evidence="1 2">
    <name type="scientific">Caulifigura coniformis</name>
    <dbReference type="NCBI Taxonomy" id="2527983"/>
    <lineage>
        <taxon>Bacteria</taxon>
        <taxon>Pseudomonadati</taxon>
        <taxon>Planctomycetota</taxon>
        <taxon>Planctomycetia</taxon>
        <taxon>Planctomycetales</taxon>
        <taxon>Planctomycetaceae</taxon>
        <taxon>Caulifigura</taxon>
    </lineage>
</organism>
<accession>A0A517S9I3</accession>
<protein>
    <submittedName>
        <fullName evidence="1">Uncharacterized protein</fullName>
    </submittedName>
</protein>
<dbReference type="KEGG" id="ccos:Pan44_08010"/>
<dbReference type="EMBL" id="CP036271">
    <property type="protein sequence ID" value="QDT52789.1"/>
    <property type="molecule type" value="Genomic_DNA"/>
</dbReference>
<keyword evidence="2" id="KW-1185">Reference proteome</keyword>
<gene>
    <name evidence="1" type="ORF">Pan44_08010</name>
</gene>
<reference evidence="1 2" key="1">
    <citation type="submission" date="2019-02" db="EMBL/GenBank/DDBJ databases">
        <title>Deep-cultivation of Planctomycetes and their phenomic and genomic characterization uncovers novel biology.</title>
        <authorList>
            <person name="Wiegand S."/>
            <person name="Jogler M."/>
            <person name="Boedeker C."/>
            <person name="Pinto D."/>
            <person name="Vollmers J."/>
            <person name="Rivas-Marin E."/>
            <person name="Kohn T."/>
            <person name="Peeters S.H."/>
            <person name="Heuer A."/>
            <person name="Rast P."/>
            <person name="Oberbeckmann S."/>
            <person name="Bunk B."/>
            <person name="Jeske O."/>
            <person name="Meyerdierks A."/>
            <person name="Storesund J.E."/>
            <person name="Kallscheuer N."/>
            <person name="Luecker S."/>
            <person name="Lage O.M."/>
            <person name="Pohl T."/>
            <person name="Merkel B.J."/>
            <person name="Hornburger P."/>
            <person name="Mueller R.-W."/>
            <person name="Bruemmer F."/>
            <person name="Labrenz M."/>
            <person name="Spormann A.M."/>
            <person name="Op den Camp H."/>
            <person name="Overmann J."/>
            <person name="Amann R."/>
            <person name="Jetten M.S.M."/>
            <person name="Mascher T."/>
            <person name="Medema M.H."/>
            <person name="Devos D.P."/>
            <person name="Kaster A.-K."/>
            <person name="Ovreas L."/>
            <person name="Rohde M."/>
            <person name="Galperin M.Y."/>
            <person name="Jogler C."/>
        </authorList>
    </citation>
    <scope>NUCLEOTIDE SEQUENCE [LARGE SCALE GENOMIC DNA]</scope>
    <source>
        <strain evidence="1 2">Pan44</strain>
    </source>
</reference>
<dbReference type="AlphaFoldDB" id="A0A517S9I3"/>
<proteinExistence type="predicted"/>
<dbReference type="Proteomes" id="UP000315700">
    <property type="component" value="Chromosome"/>
</dbReference>
<evidence type="ECO:0000313" key="2">
    <source>
        <dbReference type="Proteomes" id="UP000315700"/>
    </source>
</evidence>
<name>A0A517S9I3_9PLAN</name>
<evidence type="ECO:0000313" key="1">
    <source>
        <dbReference type="EMBL" id="QDT52789.1"/>
    </source>
</evidence>
<dbReference type="RefSeq" id="WP_145027434.1">
    <property type="nucleotide sequence ID" value="NZ_CP036271.1"/>
</dbReference>